<dbReference type="Proteomes" id="UP000636709">
    <property type="component" value="Unassembled WGS sequence"/>
</dbReference>
<keyword evidence="6" id="KW-1185">Reference proteome</keyword>
<proteinExistence type="inferred from homology"/>
<evidence type="ECO:0000313" key="6">
    <source>
        <dbReference type="Proteomes" id="UP000636709"/>
    </source>
</evidence>
<evidence type="ECO:0000313" key="5">
    <source>
        <dbReference type="EMBL" id="KAF8694808.1"/>
    </source>
</evidence>
<dbReference type="InterPro" id="IPR001461">
    <property type="entry name" value="Aspartic_peptidase_A1"/>
</dbReference>
<feature type="domain" description="FHA" evidence="3">
    <location>
        <begin position="36"/>
        <end position="95"/>
    </location>
</feature>
<dbReference type="Gene3D" id="2.60.200.20">
    <property type="match status" value="1"/>
</dbReference>
<name>A0A835EJL7_9POAL</name>
<dbReference type="Gene3D" id="2.40.70.10">
    <property type="entry name" value="Acid Proteases"/>
    <property type="match status" value="2"/>
</dbReference>
<reference evidence="5" key="1">
    <citation type="submission" date="2020-07" db="EMBL/GenBank/DDBJ databases">
        <title>Genome sequence and genetic diversity analysis of an under-domesticated orphan crop, white fonio (Digitaria exilis).</title>
        <authorList>
            <person name="Bennetzen J.L."/>
            <person name="Chen S."/>
            <person name="Ma X."/>
            <person name="Wang X."/>
            <person name="Yssel A.E.J."/>
            <person name="Chaluvadi S.R."/>
            <person name="Johnson M."/>
            <person name="Gangashetty P."/>
            <person name="Hamidou F."/>
            <person name="Sanogo M.D."/>
            <person name="Zwaenepoel A."/>
            <person name="Wallace J."/>
            <person name="Van De Peer Y."/>
            <person name="Van Deynze A."/>
        </authorList>
    </citation>
    <scope>NUCLEOTIDE SEQUENCE</scope>
    <source>
        <tissue evidence="5">Leaves</tissue>
    </source>
</reference>
<organism evidence="5 6">
    <name type="scientific">Digitaria exilis</name>
    <dbReference type="NCBI Taxonomy" id="1010633"/>
    <lineage>
        <taxon>Eukaryota</taxon>
        <taxon>Viridiplantae</taxon>
        <taxon>Streptophyta</taxon>
        <taxon>Embryophyta</taxon>
        <taxon>Tracheophyta</taxon>
        <taxon>Spermatophyta</taxon>
        <taxon>Magnoliopsida</taxon>
        <taxon>Liliopsida</taxon>
        <taxon>Poales</taxon>
        <taxon>Poaceae</taxon>
        <taxon>PACMAD clade</taxon>
        <taxon>Panicoideae</taxon>
        <taxon>Panicodae</taxon>
        <taxon>Paniceae</taxon>
        <taxon>Anthephorinae</taxon>
        <taxon>Digitaria</taxon>
    </lineage>
</organism>
<feature type="region of interest" description="Disordered" evidence="2">
    <location>
        <begin position="475"/>
        <end position="500"/>
    </location>
</feature>
<dbReference type="PANTHER" id="PTHR13683:SF750">
    <property type="entry name" value="ASPARTYL PROTEASE AED1"/>
    <property type="match status" value="1"/>
</dbReference>
<dbReference type="PANTHER" id="PTHR13683">
    <property type="entry name" value="ASPARTYL PROTEASES"/>
    <property type="match status" value="1"/>
</dbReference>
<dbReference type="InterPro" id="IPR008984">
    <property type="entry name" value="SMAD_FHA_dom_sf"/>
</dbReference>
<feature type="domain" description="Peptidase A1" evidence="4">
    <location>
        <begin position="293"/>
        <end position="579"/>
    </location>
</feature>
<dbReference type="CDD" id="cd22701">
    <property type="entry name" value="FHA_FKH1-like"/>
    <property type="match status" value="1"/>
</dbReference>
<dbReference type="EMBL" id="JACEFO010001901">
    <property type="protein sequence ID" value="KAF8694808.1"/>
    <property type="molecule type" value="Genomic_DNA"/>
</dbReference>
<dbReference type="PROSITE" id="PS51767">
    <property type="entry name" value="PEPTIDASE_A1"/>
    <property type="match status" value="1"/>
</dbReference>
<dbReference type="FunFam" id="2.40.70.10:FF:000021">
    <property type="entry name" value="Aspartyl protease AED1"/>
    <property type="match status" value="1"/>
</dbReference>
<dbReference type="Pfam" id="PF14541">
    <property type="entry name" value="TAXi_C"/>
    <property type="match status" value="1"/>
</dbReference>
<dbReference type="OrthoDB" id="771136at2759"/>
<sequence>MAPPNSATELVDSAEIPAFAKLQGKHFVYYMRTYSIILGRSTEAYKVDFDIRDLGGDRGQFISRHHARIFYNFERRHFALEVLGRNGCIIQNVSYGPDSDPVKLKSQDLIEISGKQFYFLLPSRSISDTLISRYTHASNADNYGHSNGKKLVNSGELDISASSSGFNADPVGTNGKSPFFSRCYEYNQRSVSRGAVSRSQQSMEVLAVAALASPFGRLVAVAVAESGAPDWHVVSLSSLRPSTVCTAAEGPTPYTARSPTLTDATNAAQQASKGSMHYLPAHWATASLGTNNYVVTVGLGTPARYFTVELDTGSDLSWVQCSPCTRSRCYKQKDPLFNPSTSATYSTVPCGARECREIDDSQGRRRCSSGSSSSSRCPFEAVYADGSRIDGVLARDTLTLTTSPSDTIPGFVFGCGHNNSGFFGTEDGLIGLGRKSLSLSSQAASARSSSYGPSFSYCLPSLSSGAGYLALGGRRRVGEDPSGEHDGRLGDTADEPPRRDLRRGVGGVFVFAGGATVELDFSGVMVGMGSDEASVACLAFTSTGDDKPFGILGSQQQKTFAVVYDVANQRMGFGAKGCP</sequence>
<dbReference type="InterPro" id="IPR021109">
    <property type="entry name" value="Peptidase_aspartic_dom_sf"/>
</dbReference>
<dbReference type="InterPro" id="IPR032861">
    <property type="entry name" value="TAXi_N"/>
</dbReference>
<gene>
    <name evidence="5" type="ORF">HU200_037903</name>
</gene>
<evidence type="ECO:0000259" key="3">
    <source>
        <dbReference type="PROSITE" id="PS50006"/>
    </source>
</evidence>
<dbReference type="Pfam" id="PF14543">
    <property type="entry name" value="TAXi_N"/>
    <property type="match status" value="1"/>
</dbReference>
<evidence type="ECO:0000256" key="2">
    <source>
        <dbReference type="SAM" id="MobiDB-lite"/>
    </source>
</evidence>
<evidence type="ECO:0000256" key="1">
    <source>
        <dbReference type="ARBA" id="ARBA00007447"/>
    </source>
</evidence>
<dbReference type="AlphaFoldDB" id="A0A835EJL7"/>
<dbReference type="InterPro" id="IPR000253">
    <property type="entry name" value="FHA_dom"/>
</dbReference>
<comment type="similarity">
    <text evidence="1">Belongs to the peptidase A1 family.</text>
</comment>
<comment type="caution">
    <text evidence="5">The sequence shown here is derived from an EMBL/GenBank/DDBJ whole genome shotgun (WGS) entry which is preliminary data.</text>
</comment>
<dbReference type="SUPFAM" id="SSF49879">
    <property type="entry name" value="SMAD/FHA domain"/>
    <property type="match status" value="1"/>
</dbReference>
<dbReference type="InterPro" id="IPR033121">
    <property type="entry name" value="PEPTIDASE_A1"/>
</dbReference>
<evidence type="ECO:0000259" key="4">
    <source>
        <dbReference type="PROSITE" id="PS51767"/>
    </source>
</evidence>
<dbReference type="GO" id="GO:0004190">
    <property type="term" value="F:aspartic-type endopeptidase activity"/>
    <property type="evidence" value="ECO:0007669"/>
    <property type="project" value="InterPro"/>
</dbReference>
<dbReference type="InterPro" id="IPR032799">
    <property type="entry name" value="TAXi_C"/>
</dbReference>
<dbReference type="PROSITE" id="PS50006">
    <property type="entry name" value="FHA_DOMAIN"/>
    <property type="match status" value="1"/>
</dbReference>
<dbReference type="Pfam" id="PF00498">
    <property type="entry name" value="FHA"/>
    <property type="match status" value="1"/>
</dbReference>
<protein>
    <submittedName>
        <fullName evidence="5">Uncharacterized protein</fullName>
    </submittedName>
</protein>
<feature type="compositionally biased region" description="Basic and acidic residues" evidence="2">
    <location>
        <begin position="476"/>
        <end position="500"/>
    </location>
</feature>
<dbReference type="SUPFAM" id="SSF50630">
    <property type="entry name" value="Acid proteases"/>
    <property type="match status" value="2"/>
</dbReference>
<dbReference type="GO" id="GO:0006508">
    <property type="term" value="P:proteolysis"/>
    <property type="evidence" value="ECO:0007669"/>
    <property type="project" value="InterPro"/>
</dbReference>
<accession>A0A835EJL7</accession>